<dbReference type="RefSeq" id="WP_199108974.1">
    <property type="nucleotide sequence ID" value="NZ_JAHWXQ010000001.1"/>
</dbReference>
<dbReference type="EMBL" id="JAHWXQ010000001">
    <property type="protein sequence ID" value="MBW3364488.1"/>
    <property type="molecule type" value="Genomic_DNA"/>
</dbReference>
<accession>A0ABS6XAF3</accession>
<protein>
    <submittedName>
        <fullName evidence="1">DUF4265 domain-containing protein</fullName>
    </submittedName>
</protein>
<proteinExistence type="predicted"/>
<reference evidence="1 2" key="1">
    <citation type="submission" date="2021-07" db="EMBL/GenBank/DDBJ databases">
        <authorList>
            <person name="Kim M.K."/>
        </authorList>
    </citation>
    <scope>NUCLEOTIDE SEQUENCE [LARGE SCALE GENOMIC DNA]</scope>
    <source>
        <strain evidence="1 2">HLY7-15</strain>
    </source>
</reference>
<name>A0ABS6XAF3_9BACT</name>
<comment type="caution">
    <text evidence="1">The sequence shown here is derived from an EMBL/GenBank/DDBJ whole genome shotgun (WGS) entry which is preliminary data.</text>
</comment>
<sequence length="160" mass="18528">MKEETTEHAQIIVKSYSDMFEQEIEETLWAFVLDKENRLYQIDSIPFYTSLIASNDIVFADIDPTTKQLVYQKTVSYSGHSTIQVVLNDETIAMDTIRDIFSKMHCVSEQVNEDFFVLDIPEDVDYTQVKAELDKLEAEEKIEYAEPSLSDVHRKQTSAE</sequence>
<evidence type="ECO:0000313" key="2">
    <source>
        <dbReference type="Proteomes" id="UP000774935"/>
    </source>
</evidence>
<dbReference type="InterPro" id="IPR025361">
    <property type="entry name" value="DUF4265"/>
</dbReference>
<dbReference type="Pfam" id="PF14085">
    <property type="entry name" value="DUF4265"/>
    <property type="match status" value="1"/>
</dbReference>
<evidence type="ECO:0000313" key="1">
    <source>
        <dbReference type="EMBL" id="MBW3364488.1"/>
    </source>
</evidence>
<dbReference type="Proteomes" id="UP000774935">
    <property type="component" value="Unassembled WGS sequence"/>
</dbReference>
<keyword evidence="2" id="KW-1185">Reference proteome</keyword>
<organism evidence="1 2">
    <name type="scientific">Pontibacter populi</name>
    <dbReference type="NCBI Taxonomy" id="890055"/>
    <lineage>
        <taxon>Bacteria</taxon>
        <taxon>Pseudomonadati</taxon>
        <taxon>Bacteroidota</taxon>
        <taxon>Cytophagia</taxon>
        <taxon>Cytophagales</taxon>
        <taxon>Hymenobacteraceae</taxon>
        <taxon>Pontibacter</taxon>
    </lineage>
</organism>
<gene>
    <name evidence="1" type="ORF">KYK27_05505</name>
</gene>